<dbReference type="PhylomeDB" id="A0A0G4H3B4"/>
<gene>
    <name evidence="2" type="ORF">Cvel_24509</name>
</gene>
<reference evidence="2" key="1">
    <citation type="submission" date="2014-11" db="EMBL/GenBank/DDBJ databases">
        <authorList>
            <person name="Otto D Thomas"/>
            <person name="Naeem Raeece"/>
        </authorList>
    </citation>
    <scope>NUCLEOTIDE SEQUENCE</scope>
</reference>
<protein>
    <submittedName>
        <fullName evidence="2">Uncharacterized protein</fullName>
    </submittedName>
</protein>
<organism evidence="2">
    <name type="scientific">Chromera velia CCMP2878</name>
    <dbReference type="NCBI Taxonomy" id="1169474"/>
    <lineage>
        <taxon>Eukaryota</taxon>
        <taxon>Sar</taxon>
        <taxon>Alveolata</taxon>
        <taxon>Colpodellida</taxon>
        <taxon>Chromeraceae</taxon>
        <taxon>Chromera</taxon>
    </lineage>
</organism>
<sequence length="174" mass="18664">MEDVAGVGNPLGGDVTDSEPPSLVTSMTEGDRSDGETSTWTMSTCREGFEDEDSDDEDFGARFKLGGPLLGPASTRDAVLPQEEEKEKELAPKGFLITCFTREALKDPSIVPVRSTGGRCNDKVRKDSGLQSFTGAMGYEEADRSAWKNGKWRGRGALRGVSQSLSSVHLSGRG</sequence>
<evidence type="ECO:0000313" key="2">
    <source>
        <dbReference type="EMBL" id="CEM38086.1"/>
    </source>
</evidence>
<feature type="region of interest" description="Disordered" evidence="1">
    <location>
        <begin position="1"/>
        <end position="43"/>
    </location>
</feature>
<dbReference type="EMBL" id="CDMZ01001830">
    <property type="protein sequence ID" value="CEM38086.1"/>
    <property type="molecule type" value="Genomic_DNA"/>
</dbReference>
<dbReference type="AlphaFoldDB" id="A0A0G4H3B4"/>
<dbReference type="VEuPathDB" id="CryptoDB:Cvel_24509"/>
<proteinExistence type="predicted"/>
<accession>A0A0G4H3B4</accession>
<evidence type="ECO:0000256" key="1">
    <source>
        <dbReference type="SAM" id="MobiDB-lite"/>
    </source>
</evidence>
<name>A0A0G4H3B4_9ALVE</name>